<reference evidence="2" key="2">
    <citation type="submission" date="2017-02" db="UniProtKB">
        <authorList>
            <consortium name="WormBaseParasite"/>
        </authorList>
    </citation>
    <scope>IDENTIFICATION</scope>
</reference>
<dbReference type="Proteomes" id="UP000035642">
    <property type="component" value="Unassembled WGS sequence"/>
</dbReference>
<proteinExistence type="predicted"/>
<evidence type="ECO:0000313" key="2">
    <source>
        <dbReference type="WBParaSite" id="ACAC_0001073501-mRNA-1"/>
    </source>
</evidence>
<protein>
    <submittedName>
        <fullName evidence="2">DUF3452 domain-containing protein</fullName>
    </submittedName>
</protein>
<name>A0A0K0DHP4_ANGCA</name>
<keyword evidence="1" id="KW-1185">Reference proteome</keyword>
<accession>A0A0K0DHP4</accession>
<evidence type="ECO:0000313" key="1">
    <source>
        <dbReference type="Proteomes" id="UP000035642"/>
    </source>
</evidence>
<organism evidence="1 2">
    <name type="scientific">Angiostrongylus cantonensis</name>
    <name type="common">Rat lungworm</name>
    <dbReference type="NCBI Taxonomy" id="6313"/>
    <lineage>
        <taxon>Eukaryota</taxon>
        <taxon>Metazoa</taxon>
        <taxon>Ecdysozoa</taxon>
        <taxon>Nematoda</taxon>
        <taxon>Chromadorea</taxon>
        <taxon>Rhabditida</taxon>
        <taxon>Rhabditina</taxon>
        <taxon>Rhabditomorpha</taxon>
        <taxon>Strongyloidea</taxon>
        <taxon>Metastrongylidae</taxon>
        <taxon>Angiostrongylus</taxon>
    </lineage>
</organism>
<reference evidence="1" key="1">
    <citation type="submission" date="2012-09" db="EMBL/GenBank/DDBJ databases">
        <authorList>
            <person name="Martin A.A."/>
        </authorList>
    </citation>
    <scope>NUCLEOTIDE SEQUENCE</scope>
</reference>
<sequence length="91" mass="10368">MVVPEERPENFTMTITEIEEQERGDWIPKSSEFFKVYGDSLSEWSRSQTALIIFNLCFLLNDVDIVPKIAEMGSLLAKRNLKITTDSSPLG</sequence>
<dbReference type="AlphaFoldDB" id="A0A0K0DHP4"/>
<dbReference type="WBParaSite" id="ACAC_0001073501-mRNA-1">
    <property type="protein sequence ID" value="ACAC_0001073501-mRNA-1"/>
    <property type="gene ID" value="ACAC_0001073501"/>
</dbReference>